<comment type="caution">
    <text evidence="2">The sequence shown here is derived from an EMBL/GenBank/DDBJ whole genome shotgun (WGS) entry which is preliminary data.</text>
</comment>
<proteinExistence type="predicted"/>
<dbReference type="Gene3D" id="3.40.1580.10">
    <property type="entry name" value="SMI1/KNR4-like"/>
    <property type="match status" value="1"/>
</dbReference>
<dbReference type="InterPro" id="IPR018958">
    <property type="entry name" value="Knr4/Smi1-like_dom"/>
</dbReference>
<dbReference type="EMBL" id="LQNT01000009">
    <property type="protein sequence ID" value="KZE38857.1"/>
    <property type="molecule type" value="Genomic_DNA"/>
</dbReference>
<feature type="domain" description="Knr4/Smi1-like" evidence="1">
    <location>
        <begin position="25"/>
        <end position="139"/>
    </location>
</feature>
<evidence type="ECO:0000259" key="1">
    <source>
        <dbReference type="SMART" id="SM00860"/>
    </source>
</evidence>
<dbReference type="Proteomes" id="UP000076490">
    <property type="component" value="Unassembled WGS sequence"/>
</dbReference>
<dbReference type="OrthoDB" id="5880263at2"/>
<organism evidence="2 3">
    <name type="scientific">Bhargavaea cecembensis</name>
    <dbReference type="NCBI Taxonomy" id="394098"/>
    <lineage>
        <taxon>Bacteria</taxon>
        <taxon>Bacillati</taxon>
        <taxon>Bacillota</taxon>
        <taxon>Bacilli</taxon>
        <taxon>Bacillales</taxon>
        <taxon>Caryophanaceae</taxon>
        <taxon>Bhargavaea</taxon>
    </lineage>
</organism>
<dbReference type="Pfam" id="PF14567">
    <property type="entry name" value="SUKH_5"/>
    <property type="match status" value="1"/>
</dbReference>
<name>A0A163FKE3_9BACL</name>
<dbReference type="SMART" id="SM00860">
    <property type="entry name" value="SMI1_KNR4"/>
    <property type="match status" value="1"/>
</dbReference>
<dbReference type="AlphaFoldDB" id="A0A163FKE3"/>
<dbReference type="RefSeq" id="WP_063180810.1">
    <property type="nucleotide sequence ID" value="NZ_LQNT01000009.1"/>
</dbReference>
<protein>
    <recommendedName>
        <fullName evidence="1">Knr4/Smi1-like domain-containing protein</fullName>
    </recommendedName>
</protein>
<dbReference type="SUPFAM" id="SSF160631">
    <property type="entry name" value="SMI1/KNR4-like"/>
    <property type="match status" value="1"/>
</dbReference>
<evidence type="ECO:0000313" key="3">
    <source>
        <dbReference type="Proteomes" id="UP000076490"/>
    </source>
</evidence>
<sequence length="150" mass="16920">MKLEELQELQELIEEHADTTDFTGGISESKIGEIEKALAATLPTSYKWFLRNYGSGGIYGVDILGAGKLPIPNVVTNTERLRKTDNLPTKFVVVEDVDEFYYCLDTTELVDDECPVVAWDRAAGFSGKRADHFGEFLENSFMDAKEEWEQ</sequence>
<dbReference type="InterPro" id="IPR037883">
    <property type="entry name" value="Knr4/Smi1-like_sf"/>
</dbReference>
<reference evidence="2 3" key="1">
    <citation type="submission" date="2016-01" db="EMBL/GenBank/DDBJ databases">
        <title>Whole genome sequencing of Bhargavaea cecembensis T14.</title>
        <authorList>
            <person name="Hong K.W."/>
        </authorList>
    </citation>
    <scope>NUCLEOTIDE SEQUENCE [LARGE SCALE GENOMIC DNA]</scope>
    <source>
        <strain evidence="2 3">T14</strain>
    </source>
</reference>
<accession>A0A163FKE3</accession>
<evidence type="ECO:0000313" key="2">
    <source>
        <dbReference type="EMBL" id="KZE38857.1"/>
    </source>
</evidence>
<gene>
    <name evidence="2" type="ORF">AV656_08120</name>
</gene>